<dbReference type="Pfam" id="PF04072">
    <property type="entry name" value="LCM"/>
    <property type="match status" value="1"/>
</dbReference>
<accession>A0ABM0MP84</accession>
<evidence type="ECO:0000256" key="5">
    <source>
        <dbReference type="ARBA" id="ARBA00022679"/>
    </source>
</evidence>
<dbReference type="InterPro" id="IPR016651">
    <property type="entry name" value="LCMT1"/>
</dbReference>
<evidence type="ECO:0000256" key="6">
    <source>
        <dbReference type="ARBA" id="ARBA00022691"/>
    </source>
</evidence>
<dbReference type="PANTHER" id="PTHR13600">
    <property type="entry name" value="LEUCINE CARBOXYL METHYLTRANSFERASE"/>
    <property type="match status" value="1"/>
</dbReference>
<evidence type="ECO:0000256" key="4">
    <source>
        <dbReference type="ARBA" id="ARBA00022603"/>
    </source>
</evidence>
<sequence>MGDEAIQATNDDAASCKRFAIQQGYWRDPYLQFLVKAAERKAPEINRGYYVRTHGIKYLLEDFIKKTESNCQIISLGAGFDTLFWRLKDEGLLPKTYVELDFRAVTSRKCYYIKSRSQLLDPLMESCDGVKNKISIENAELHSPRYHIMTADLRDVADVESKLTEAGIDKNLPTVFISECVLVYMTVQKSSDLLKWIGDSFPTVLYINYEQVNMADRFGQVMQQNLRSRHCELHGVDACASMDTQKNRFLSVGWEGADAMDMMCVYHKLPPADIHRIERLEFLDELELLQQLFQHYCICWAYKDKANIGLSSIGFA</sequence>
<proteinExistence type="inferred from homology"/>
<evidence type="ECO:0000256" key="1">
    <source>
        <dbReference type="ARBA" id="ARBA00000724"/>
    </source>
</evidence>
<dbReference type="RefSeq" id="XP_006821825.1">
    <property type="nucleotide sequence ID" value="XM_006821762.1"/>
</dbReference>
<dbReference type="GeneID" id="100376437"/>
<keyword evidence="5 7" id="KW-0808">Transferase</keyword>
<dbReference type="PIRSF" id="PIRSF016305">
    <property type="entry name" value="LCM_mtfrase"/>
    <property type="match status" value="1"/>
</dbReference>
<evidence type="ECO:0000256" key="7">
    <source>
        <dbReference type="PIRNR" id="PIRNR016305"/>
    </source>
</evidence>
<evidence type="ECO:0000256" key="3">
    <source>
        <dbReference type="ARBA" id="ARBA00010703"/>
    </source>
</evidence>
<keyword evidence="4 7" id="KW-0489">Methyltransferase</keyword>
<dbReference type="EC" id="2.1.1.233" evidence="7"/>
<evidence type="ECO:0000256" key="2">
    <source>
        <dbReference type="ARBA" id="ARBA00003455"/>
    </source>
</evidence>
<name>A0ABM0MP84_SACKO</name>
<dbReference type="Proteomes" id="UP000694865">
    <property type="component" value="Unplaced"/>
</dbReference>
<evidence type="ECO:0000313" key="9">
    <source>
        <dbReference type="RefSeq" id="XP_006821825.1"/>
    </source>
</evidence>
<dbReference type="SUPFAM" id="SSF53335">
    <property type="entry name" value="S-adenosyl-L-methionine-dependent methyltransferases"/>
    <property type="match status" value="1"/>
</dbReference>
<dbReference type="InterPro" id="IPR007213">
    <property type="entry name" value="Ppm1/Ppm2/Tcmp"/>
</dbReference>
<gene>
    <name evidence="9" type="primary">LOC100376437</name>
</gene>
<keyword evidence="6 7" id="KW-0949">S-adenosyl-L-methionine</keyword>
<evidence type="ECO:0000313" key="8">
    <source>
        <dbReference type="Proteomes" id="UP000694865"/>
    </source>
</evidence>
<dbReference type="PANTHER" id="PTHR13600:SF33">
    <property type="entry name" value="LEUCINE CARBOXYL METHYLTRANSFERASE 1"/>
    <property type="match status" value="1"/>
</dbReference>
<dbReference type="InterPro" id="IPR029063">
    <property type="entry name" value="SAM-dependent_MTases_sf"/>
</dbReference>
<comment type="catalytic activity">
    <reaction evidence="1 7">
        <text>[phosphatase 2A protein]-C-terminal L-leucine + S-adenosyl-L-methionine = [phosphatase 2A protein]-C-terminal L-leucine methyl ester + S-adenosyl-L-homocysteine</text>
        <dbReference type="Rhea" id="RHEA:48544"/>
        <dbReference type="Rhea" id="RHEA-COMP:12134"/>
        <dbReference type="Rhea" id="RHEA-COMP:12135"/>
        <dbReference type="ChEBI" id="CHEBI:57856"/>
        <dbReference type="ChEBI" id="CHEBI:59789"/>
        <dbReference type="ChEBI" id="CHEBI:90516"/>
        <dbReference type="ChEBI" id="CHEBI:90517"/>
        <dbReference type="EC" id="2.1.1.233"/>
    </reaction>
</comment>
<protein>
    <recommendedName>
        <fullName evidence="7">Leucine carboxyl methyltransferase 1</fullName>
        <ecNumber evidence="7">2.1.1.233</ecNumber>
    </recommendedName>
</protein>
<comment type="similarity">
    <text evidence="3 7">Belongs to the methyltransferase superfamily. LCMT family.</text>
</comment>
<reference evidence="9" key="1">
    <citation type="submission" date="2025-08" db="UniProtKB">
        <authorList>
            <consortium name="RefSeq"/>
        </authorList>
    </citation>
    <scope>IDENTIFICATION</scope>
    <source>
        <tissue evidence="9">Testes</tissue>
    </source>
</reference>
<keyword evidence="8" id="KW-1185">Reference proteome</keyword>
<dbReference type="Gene3D" id="3.40.50.150">
    <property type="entry name" value="Vaccinia Virus protein VP39"/>
    <property type="match status" value="1"/>
</dbReference>
<comment type="function">
    <text evidence="2 7">Methylates the carboxyl group of the C-terminal leucine residue of protein phosphatase 2A catalytic subunits to form alpha-leucine ester residues.</text>
</comment>
<organism evidence="8 9">
    <name type="scientific">Saccoglossus kowalevskii</name>
    <name type="common">Acorn worm</name>
    <dbReference type="NCBI Taxonomy" id="10224"/>
    <lineage>
        <taxon>Eukaryota</taxon>
        <taxon>Metazoa</taxon>
        <taxon>Hemichordata</taxon>
        <taxon>Enteropneusta</taxon>
        <taxon>Harrimaniidae</taxon>
        <taxon>Saccoglossus</taxon>
    </lineage>
</organism>